<dbReference type="Proteomes" id="UP000011680">
    <property type="component" value="Unassembled WGS sequence"/>
</dbReference>
<dbReference type="InterPro" id="IPR007210">
    <property type="entry name" value="ABC_Gly_betaine_transp_sub-bd"/>
</dbReference>
<dbReference type="STRING" id="1227457.C451_13676"/>
<proteinExistence type="predicted"/>
<feature type="domain" description="ABC-type glycine betaine transport system substrate-binding" evidence="1">
    <location>
        <begin position="37"/>
        <end position="310"/>
    </location>
</feature>
<evidence type="ECO:0000313" key="3">
    <source>
        <dbReference type="Proteomes" id="UP000011680"/>
    </source>
</evidence>
<dbReference type="AlphaFoldDB" id="M0N1F9"/>
<dbReference type="SUPFAM" id="SSF53850">
    <property type="entry name" value="Periplasmic binding protein-like II"/>
    <property type="match status" value="1"/>
</dbReference>
<dbReference type="CDD" id="cd13528">
    <property type="entry name" value="PBP2_osmoprotectants"/>
    <property type="match status" value="1"/>
</dbReference>
<dbReference type="GO" id="GO:0043190">
    <property type="term" value="C:ATP-binding cassette (ABC) transporter complex"/>
    <property type="evidence" value="ECO:0007669"/>
    <property type="project" value="InterPro"/>
</dbReference>
<name>M0N1F9_9EURY</name>
<dbReference type="PATRIC" id="fig|1227457.3.peg.2613"/>
<dbReference type="Gene3D" id="3.40.190.10">
    <property type="entry name" value="Periplasmic binding protein-like II"/>
    <property type="match status" value="1"/>
</dbReference>
<dbReference type="OrthoDB" id="76236at2157"/>
<dbReference type="PROSITE" id="PS51257">
    <property type="entry name" value="PROKAR_LIPOPROTEIN"/>
    <property type="match status" value="1"/>
</dbReference>
<gene>
    <name evidence="2" type="ORF">C451_13676</name>
</gene>
<dbReference type="PROSITE" id="PS51318">
    <property type="entry name" value="TAT"/>
    <property type="match status" value="1"/>
</dbReference>
<organism evidence="2 3">
    <name type="scientific">Halococcus thailandensis JCM 13552</name>
    <dbReference type="NCBI Taxonomy" id="1227457"/>
    <lineage>
        <taxon>Archaea</taxon>
        <taxon>Methanobacteriati</taxon>
        <taxon>Methanobacteriota</taxon>
        <taxon>Stenosarchaea group</taxon>
        <taxon>Halobacteria</taxon>
        <taxon>Halobacteriales</taxon>
        <taxon>Halococcaceae</taxon>
        <taxon>Halococcus</taxon>
    </lineage>
</organism>
<dbReference type="GO" id="GO:0022857">
    <property type="term" value="F:transmembrane transporter activity"/>
    <property type="evidence" value="ECO:0007669"/>
    <property type="project" value="InterPro"/>
</dbReference>
<dbReference type="eggNOG" id="arCOG02311">
    <property type="taxonomic scope" value="Archaea"/>
</dbReference>
<keyword evidence="3" id="KW-1185">Reference proteome</keyword>
<dbReference type="RefSeq" id="WP_007741324.1">
    <property type="nucleotide sequence ID" value="NZ_AOMF01000163.1"/>
</dbReference>
<evidence type="ECO:0000259" key="1">
    <source>
        <dbReference type="Pfam" id="PF04069"/>
    </source>
</evidence>
<dbReference type="InterPro" id="IPR006311">
    <property type="entry name" value="TAT_signal"/>
</dbReference>
<accession>M0N1F9</accession>
<protein>
    <submittedName>
        <fullName evidence="2">Glycine/betaine ABC transporter substrate-binding protein</fullName>
    </submittedName>
</protein>
<dbReference type="EMBL" id="AOMF01000163">
    <property type="protein sequence ID" value="EMA51807.1"/>
    <property type="molecule type" value="Genomic_DNA"/>
</dbReference>
<evidence type="ECO:0000313" key="2">
    <source>
        <dbReference type="EMBL" id="EMA51807.1"/>
    </source>
</evidence>
<comment type="caution">
    <text evidence="2">The sequence shown here is derived from an EMBL/GenBank/DDBJ whole genome shotgun (WGS) entry which is preliminary data.</text>
</comment>
<dbReference type="Pfam" id="PF04069">
    <property type="entry name" value="OpuAC"/>
    <property type="match status" value="1"/>
</dbReference>
<dbReference type="Gene3D" id="3.40.190.120">
    <property type="entry name" value="Osmoprotection protein (prox), domain 2"/>
    <property type="match status" value="1"/>
</dbReference>
<reference evidence="2 3" key="1">
    <citation type="journal article" date="2014" name="PLoS Genet.">
        <title>Phylogenetically driven sequencing of extremely halophilic archaea reveals strategies for static and dynamic osmo-response.</title>
        <authorList>
            <person name="Becker E.A."/>
            <person name="Seitzer P.M."/>
            <person name="Tritt A."/>
            <person name="Larsen D."/>
            <person name="Krusor M."/>
            <person name="Yao A.I."/>
            <person name="Wu D."/>
            <person name="Madern D."/>
            <person name="Eisen J.A."/>
            <person name="Darling A.E."/>
            <person name="Facciotti M.T."/>
        </authorList>
    </citation>
    <scope>NUCLEOTIDE SEQUENCE [LARGE SCALE GENOMIC DNA]</scope>
    <source>
        <strain evidence="2 3">JCM 13552</strain>
    </source>
</reference>
<sequence>MRTRRELLQAGGAAVGVTGMGATAGCTSVFGATRSGTVKVSSARYPESILLSYMALESLRANTDLTVIDETALGGTPMNFRATKDGEVGFYWMYTGGAWTTLPPIKDRVIADPEKLYRAVERKMQREHDLVYLNRAPYNNTYILVTTPEWAKETGVRTMSEFAKHVNEGNTDFTTVMGPEFRTRPDGWPGLAAHYGFDKSLETLNIRSVGPSLTYQVIATSGAEVGVGFSTNPNIGRYGLQTIEDDKRFFPPYNPAPLINGETMAENPAMRAPLNAIGPTLDDTETIMRLNGEVSLKNRSPQTVAREHLRAVGLL</sequence>